<evidence type="ECO:0000256" key="1">
    <source>
        <dbReference type="SAM" id="MobiDB-lite"/>
    </source>
</evidence>
<comment type="caution">
    <text evidence="2">The sequence shown here is derived from an EMBL/GenBank/DDBJ whole genome shotgun (WGS) entry which is preliminary data.</text>
</comment>
<dbReference type="Proteomes" id="UP001305414">
    <property type="component" value="Unassembled WGS sequence"/>
</dbReference>
<reference evidence="2 3" key="1">
    <citation type="submission" date="2023-10" db="EMBL/GenBank/DDBJ databases">
        <title>Draft genome sequence of Xylaria bambusicola isolate GMP-LS, the root and basal stem rot pathogen of sugarcane in Indonesia.</title>
        <authorList>
            <person name="Selvaraj P."/>
            <person name="Muralishankar V."/>
            <person name="Muruganantham S."/>
            <person name="Sp S."/>
            <person name="Haryani S."/>
            <person name="Lau K.J.X."/>
            <person name="Naqvi N.I."/>
        </authorList>
    </citation>
    <scope>NUCLEOTIDE SEQUENCE [LARGE SCALE GENOMIC DNA]</scope>
    <source>
        <strain evidence="2">GMP-LS</strain>
    </source>
</reference>
<dbReference type="EMBL" id="JAWHQM010000061">
    <property type="protein sequence ID" value="KAK5636022.1"/>
    <property type="molecule type" value="Genomic_DNA"/>
</dbReference>
<accession>A0AAN7ZA76</accession>
<keyword evidence="3" id="KW-1185">Reference proteome</keyword>
<feature type="region of interest" description="Disordered" evidence="1">
    <location>
        <begin position="1"/>
        <end position="20"/>
    </location>
</feature>
<organism evidence="2 3">
    <name type="scientific">Xylaria bambusicola</name>
    <dbReference type="NCBI Taxonomy" id="326684"/>
    <lineage>
        <taxon>Eukaryota</taxon>
        <taxon>Fungi</taxon>
        <taxon>Dikarya</taxon>
        <taxon>Ascomycota</taxon>
        <taxon>Pezizomycotina</taxon>
        <taxon>Sordariomycetes</taxon>
        <taxon>Xylariomycetidae</taxon>
        <taxon>Xylariales</taxon>
        <taxon>Xylariaceae</taxon>
        <taxon>Xylaria</taxon>
    </lineage>
</organism>
<gene>
    <name evidence="2" type="ORF">RRF57_011733</name>
</gene>
<feature type="compositionally biased region" description="Polar residues" evidence="1">
    <location>
        <begin position="8"/>
        <end position="19"/>
    </location>
</feature>
<proteinExistence type="predicted"/>
<sequence>MSRRVSPASVSTGSATWKHSSADCVGAAGASVVAALSAAKSLYFAKGWTAPELSRDKAAPAKKPDSTSSRLFMMRYDASRLNAYLGNMHAGII</sequence>
<dbReference type="AlphaFoldDB" id="A0AAN7ZA76"/>
<name>A0AAN7ZA76_9PEZI</name>
<protein>
    <submittedName>
        <fullName evidence="2">Uncharacterized protein</fullName>
    </submittedName>
</protein>
<evidence type="ECO:0000313" key="3">
    <source>
        <dbReference type="Proteomes" id="UP001305414"/>
    </source>
</evidence>
<evidence type="ECO:0000313" key="2">
    <source>
        <dbReference type="EMBL" id="KAK5636022.1"/>
    </source>
</evidence>